<dbReference type="GO" id="GO:0016757">
    <property type="term" value="F:glycosyltransferase activity"/>
    <property type="evidence" value="ECO:0007669"/>
    <property type="project" value="UniProtKB-KW"/>
</dbReference>
<dbReference type="InterPro" id="IPR049625">
    <property type="entry name" value="Glyco_transf_61_cat"/>
</dbReference>
<evidence type="ECO:0000313" key="6">
    <source>
        <dbReference type="Proteomes" id="UP000721844"/>
    </source>
</evidence>
<organism evidence="5 6">
    <name type="scientific">Acidisoma cellulosilyticum</name>
    <dbReference type="NCBI Taxonomy" id="2802395"/>
    <lineage>
        <taxon>Bacteria</taxon>
        <taxon>Pseudomonadati</taxon>
        <taxon>Pseudomonadota</taxon>
        <taxon>Alphaproteobacteria</taxon>
        <taxon>Acetobacterales</taxon>
        <taxon>Acidocellaceae</taxon>
        <taxon>Acidisoma</taxon>
    </lineage>
</organism>
<evidence type="ECO:0000313" key="5">
    <source>
        <dbReference type="EMBL" id="MCB8878658.1"/>
    </source>
</evidence>
<reference evidence="5 6" key="1">
    <citation type="journal article" date="2021" name="Microorganisms">
        <title>Acidisoma silvae sp. nov. and Acidisomacellulosilytica sp. nov., Two Acidophilic Bacteria Isolated from Decaying Wood, Hydrolyzing Cellulose and Producing Poly-3-hydroxybutyrate.</title>
        <authorList>
            <person name="Mieszkin S."/>
            <person name="Pouder E."/>
            <person name="Uroz S."/>
            <person name="Simon-Colin C."/>
            <person name="Alain K."/>
        </authorList>
    </citation>
    <scope>NUCLEOTIDE SEQUENCE [LARGE SCALE GENOMIC DNA]</scope>
    <source>
        <strain evidence="5 6">HW T5.17</strain>
    </source>
</reference>
<proteinExistence type="predicted"/>
<evidence type="ECO:0000256" key="2">
    <source>
        <dbReference type="ARBA" id="ARBA00022679"/>
    </source>
</evidence>
<dbReference type="EMBL" id="JAESVA010000001">
    <property type="protein sequence ID" value="MCB8878658.1"/>
    <property type="molecule type" value="Genomic_DNA"/>
</dbReference>
<evidence type="ECO:0000256" key="3">
    <source>
        <dbReference type="ARBA" id="ARBA00023180"/>
    </source>
</evidence>
<name>A0A964E2B2_9PROT</name>
<dbReference type="InterPro" id="IPR007657">
    <property type="entry name" value="Glycosyltransferase_61"/>
</dbReference>
<dbReference type="AlphaFoldDB" id="A0A964E2B2"/>
<protein>
    <submittedName>
        <fullName evidence="5">Glycosyltransferase family 61 protein</fullName>
    </submittedName>
</protein>
<gene>
    <name evidence="5" type="ORF">ACELLULO517_00320</name>
</gene>
<dbReference type="Pfam" id="PF04577">
    <property type="entry name" value="Glyco_transf_61"/>
    <property type="match status" value="1"/>
</dbReference>
<dbReference type="Proteomes" id="UP000721844">
    <property type="component" value="Unassembled WGS sequence"/>
</dbReference>
<feature type="domain" description="Glycosyltransferase 61 catalytic" evidence="4">
    <location>
        <begin position="119"/>
        <end position="290"/>
    </location>
</feature>
<evidence type="ECO:0000259" key="4">
    <source>
        <dbReference type="Pfam" id="PF04577"/>
    </source>
</evidence>
<dbReference type="RefSeq" id="WP_227304508.1">
    <property type="nucleotide sequence ID" value="NZ_JAESVA010000001.1"/>
</dbReference>
<evidence type="ECO:0000256" key="1">
    <source>
        <dbReference type="ARBA" id="ARBA00022676"/>
    </source>
</evidence>
<accession>A0A964E2B2</accession>
<dbReference type="PANTHER" id="PTHR20961">
    <property type="entry name" value="GLYCOSYLTRANSFERASE"/>
    <property type="match status" value="1"/>
</dbReference>
<keyword evidence="2" id="KW-0808">Transferase</keyword>
<sequence length="369" mass="40929">MPTLAETSIATVAARIGIIEQSVPWNASVSSILGRGFERPDYASLFHQRKVTATVRRYRLEGVHLDTAAMTLIKDGKKIQESNYLVPAEYYENACVIEDGIVRLDTGIHYTLARAFDNYYHWLIQTIPGLDWTLRNLPGAEVTLLSGDLNRWQLEILTLLGYDRLPRITLNPSQHYAIPILEFNEFQNGSTAFSVSRSAQDTFRRLALAALDSAPAQADIIYVARTDSKNRAAENEAEVMKLLEAEGVQIVIPGQMSVAQQINLFHKADAVIGPHGAGMTNIVFCRPGTIFYEFMPAHYLNPCFTRLAEAAQLHYLVDLFDSSADASGDVHARGFVLDPALILARLRDIRRHLASRPARAVAAGQPSSH</sequence>
<keyword evidence="3" id="KW-0325">Glycoprotein</keyword>
<comment type="caution">
    <text evidence="5">The sequence shown here is derived from an EMBL/GenBank/DDBJ whole genome shotgun (WGS) entry which is preliminary data.</text>
</comment>
<keyword evidence="6" id="KW-1185">Reference proteome</keyword>
<keyword evidence="1" id="KW-0328">Glycosyltransferase</keyword>